<evidence type="ECO:0000256" key="1">
    <source>
        <dbReference type="ARBA" id="ARBA00004571"/>
    </source>
</evidence>
<name>A0A2T7BJA5_9BACT</name>
<comment type="subcellular location">
    <subcellularLocation>
        <location evidence="1 10">Cell outer membrane</location>
        <topology evidence="1 10">Multi-pass membrane protein</topology>
    </subcellularLocation>
</comment>
<feature type="domain" description="TonB-dependent receptor plug" evidence="13">
    <location>
        <begin position="109"/>
        <end position="213"/>
    </location>
</feature>
<dbReference type="EMBL" id="QCYK01000002">
    <property type="protein sequence ID" value="PUZ26370.1"/>
    <property type="molecule type" value="Genomic_DNA"/>
</dbReference>
<evidence type="ECO:0000313" key="14">
    <source>
        <dbReference type="EMBL" id="PUZ26370.1"/>
    </source>
</evidence>
<evidence type="ECO:0000256" key="5">
    <source>
        <dbReference type="ARBA" id="ARBA00022729"/>
    </source>
</evidence>
<evidence type="ECO:0000256" key="9">
    <source>
        <dbReference type="ARBA" id="ARBA00023237"/>
    </source>
</evidence>
<accession>A0A2T7BJA5</accession>
<keyword evidence="6 11" id="KW-0798">TonB box</keyword>
<comment type="similarity">
    <text evidence="10 11">Belongs to the TonB-dependent receptor family.</text>
</comment>
<sequence length="1000" mass="109432">MAGMHAAMATAFFQAVKITGHVTDAAGAPLPGVTVRVKGTALGAVTAPDGAYAINLPNGSQGAVLQVSYIGYEPQEIPVGGRATVDISLKNSQDKLNEVVVIGYGTQRKRDLTGAISKVQGPELAQQPVQTATQAVQGKVAGVQVISSGQPNQLPQVRVRGTGSALAGVNPLYVVDGVLTDDIRNINNADIVSMDVLKDASAAIYGVRAANGVIIITTKKGKAGKMQINYDGNAGFRQAANIVKLANAQQYTDYLQLSSPGTYAQLDEDRANGLIYSGNQSTDWYNEVLRNAFQMGHNLSLSGGTEKSTFYYSLGYNQEDGVVRTNDFNRLTFRANNDVNISDQWKFSSQLSFSHSGEQAVDVATVLPNASRAAPIVPAKVGNLYGNTSSFGNVGNPILSLDKRDNRLVNNRFLGNVAIDFTPIKSLRFHTAFNADLNYGNNRAYYYQYLNDNNTFSPGGGTQQQPNSSLTVYKGNSLRWVWDNNVTWEEHFDKHHITVLAGTVTEQFTADTLSGSRINVPASKDQWYLNLGDPDRQSTITNGGDKFTRQSFVGRVSYDYAGRYLLSASLRADGSSKFASRWGYFPTVGVGWVLTEEDFLHDSKVLNFLKLRASWGQLGNDNIASNLYTVIGSINVPYFFDNNLQLGTVIQDIKDANLKWEITDQYDVGFEYGFLNNRLNGELDYYSKKTRDAITFVTIPAIFGDPDNQYVTNAATYTNKGFEFSANWSDKIGKDFTYSVGGNITFNTNKVVGLNGGQALLAGGVGQQGYVTRTDNGQPVGSYYVRKVIGIFQNQQEINQYVNKNGDLLQPGAAPGDFKYADLDGSGTIDDNDKYYAGSYQPKCYYGFNVGLGYMGFDLGANFYGNAGNKIYNGRKANRADTRDNIESAFANDRWTTAHPSNSNPALITQSTPASDYFIEKGNFLRLNNLTLGYTFPKEWLQRAHINNLRVYLTSQNLFTIKKYTGFSPEVFGTNPLEAGVDLNAYPTTRTYAFGVNLSF</sequence>
<dbReference type="GO" id="GO:0044718">
    <property type="term" value="P:siderophore transmembrane transport"/>
    <property type="evidence" value="ECO:0007669"/>
    <property type="project" value="TreeGrafter"/>
</dbReference>
<comment type="caution">
    <text evidence="14">The sequence shown here is derived from an EMBL/GenBank/DDBJ whole genome shotgun (WGS) entry which is preliminary data.</text>
</comment>
<dbReference type="GO" id="GO:0009279">
    <property type="term" value="C:cell outer membrane"/>
    <property type="evidence" value="ECO:0007669"/>
    <property type="project" value="UniProtKB-SubCell"/>
</dbReference>
<proteinExistence type="inferred from homology"/>
<keyword evidence="4 10" id="KW-0812">Transmembrane</keyword>
<dbReference type="Pfam" id="PF13715">
    <property type="entry name" value="CarbopepD_reg_2"/>
    <property type="match status" value="1"/>
</dbReference>
<evidence type="ECO:0000256" key="4">
    <source>
        <dbReference type="ARBA" id="ARBA00022692"/>
    </source>
</evidence>
<keyword evidence="7 10" id="KW-0472">Membrane</keyword>
<dbReference type="Gene3D" id="2.170.130.10">
    <property type="entry name" value="TonB-dependent receptor, plug domain"/>
    <property type="match status" value="1"/>
</dbReference>
<evidence type="ECO:0000256" key="3">
    <source>
        <dbReference type="ARBA" id="ARBA00022452"/>
    </source>
</evidence>
<keyword evidence="9 10" id="KW-0998">Cell outer membrane</keyword>
<dbReference type="InterPro" id="IPR037066">
    <property type="entry name" value="Plug_dom_sf"/>
</dbReference>
<evidence type="ECO:0000256" key="11">
    <source>
        <dbReference type="RuleBase" id="RU003357"/>
    </source>
</evidence>
<keyword evidence="3 10" id="KW-1134">Transmembrane beta strand</keyword>
<dbReference type="InterPro" id="IPR008969">
    <property type="entry name" value="CarboxyPept-like_regulatory"/>
</dbReference>
<dbReference type="SUPFAM" id="SSF56935">
    <property type="entry name" value="Porins"/>
    <property type="match status" value="1"/>
</dbReference>
<dbReference type="PANTHER" id="PTHR30069:SF29">
    <property type="entry name" value="HEMOGLOBIN AND HEMOGLOBIN-HAPTOGLOBIN-BINDING PROTEIN 1-RELATED"/>
    <property type="match status" value="1"/>
</dbReference>
<dbReference type="SUPFAM" id="SSF49464">
    <property type="entry name" value="Carboxypeptidase regulatory domain-like"/>
    <property type="match status" value="1"/>
</dbReference>
<dbReference type="Pfam" id="PF00593">
    <property type="entry name" value="TonB_dep_Rec_b-barrel"/>
    <property type="match status" value="1"/>
</dbReference>
<dbReference type="AlphaFoldDB" id="A0A2T7BJA5"/>
<dbReference type="Gene3D" id="2.40.170.20">
    <property type="entry name" value="TonB-dependent receptor, beta-barrel domain"/>
    <property type="match status" value="1"/>
</dbReference>
<gene>
    <name evidence="14" type="ORF">DCC81_10535</name>
</gene>
<keyword evidence="15" id="KW-1185">Reference proteome</keyword>
<dbReference type="GO" id="GO:0015344">
    <property type="term" value="F:siderophore uptake transmembrane transporter activity"/>
    <property type="evidence" value="ECO:0007669"/>
    <property type="project" value="TreeGrafter"/>
</dbReference>
<evidence type="ECO:0000259" key="12">
    <source>
        <dbReference type="Pfam" id="PF00593"/>
    </source>
</evidence>
<evidence type="ECO:0000256" key="8">
    <source>
        <dbReference type="ARBA" id="ARBA00023170"/>
    </source>
</evidence>
<dbReference type="Gene3D" id="2.60.40.1120">
    <property type="entry name" value="Carboxypeptidase-like, regulatory domain"/>
    <property type="match status" value="1"/>
</dbReference>
<evidence type="ECO:0000259" key="13">
    <source>
        <dbReference type="Pfam" id="PF07715"/>
    </source>
</evidence>
<dbReference type="NCBIfam" id="TIGR04057">
    <property type="entry name" value="SusC_RagA_signa"/>
    <property type="match status" value="1"/>
</dbReference>
<protein>
    <submittedName>
        <fullName evidence="14">TonB-dependent receptor</fullName>
    </submittedName>
</protein>
<dbReference type="OrthoDB" id="9768177at2"/>
<dbReference type="InterPro" id="IPR012910">
    <property type="entry name" value="Plug_dom"/>
</dbReference>
<dbReference type="InterPro" id="IPR039426">
    <property type="entry name" value="TonB-dep_rcpt-like"/>
</dbReference>
<dbReference type="InterPro" id="IPR023996">
    <property type="entry name" value="TonB-dep_OMP_SusC/RagA"/>
</dbReference>
<dbReference type="PROSITE" id="PS52016">
    <property type="entry name" value="TONB_DEPENDENT_REC_3"/>
    <property type="match status" value="1"/>
</dbReference>
<dbReference type="InterPro" id="IPR036942">
    <property type="entry name" value="Beta-barrel_TonB_sf"/>
</dbReference>
<dbReference type="Pfam" id="PF07715">
    <property type="entry name" value="Plug"/>
    <property type="match status" value="1"/>
</dbReference>
<dbReference type="PANTHER" id="PTHR30069">
    <property type="entry name" value="TONB-DEPENDENT OUTER MEMBRANE RECEPTOR"/>
    <property type="match status" value="1"/>
</dbReference>
<dbReference type="Proteomes" id="UP000244450">
    <property type="component" value="Unassembled WGS sequence"/>
</dbReference>
<dbReference type="InterPro" id="IPR023997">
    <property type="entry name" value="TonB-dep_OMP_SusC/RagA_CS"/>
</dbReference>
<keyword evidence="8 14" id="KW-0675">Receptor</keyword>
<dbReference type="InterPro" id="IPR000531">
    <property type="entry name" value="Beta-barrel_TonB"/>
</dbReference>
<reference evidence="14 15" key="1">
    <citation type="submission" date="2018-04" db="EMBL/GenBank/DDBJ databases">
        <title>Chitinophaga fuyangensis sp. nov., isolated from soil in a chemical factory.</title>
        <authorList>
            <person name="Chen K."/>
        </authorList>
    </citation>
    <scope>NUCLEOTIDE SEQUENCE [LARGE SCALE GENOMIC DNA]</scope>
    <source>
        <strain evidence="14 15">LY-1</strain>
    </source>
</reference>
<feature type="domain" description="TonB-dependent receptor-like beta-barrel" evidence="12">
    <location>
        <begin position="409"/>
        <end position="751"/>
    </location>
</feature>
<organism evidence="14 15">
    <name type="scientific">Chitinophaga parva</name>
    <dbReference type="NCBI Taxonomy" id="2169414"/>
    <lineage>
        <taxon>Bacteria</taxon>
        <taxon>Pseudomonadati</taxon>
        <taxon>Bacteroidota</taxon>
        <taxon>Chitinophagia</taxon>
        <taxon>Chitinophagales</taxon>
        <taxon>Chitinophagaceae</taxon>
        <taxon>Chitinophaga</taxon>
    </lineage>
</organism>
<evidence type="ECO:0000256" key="6">
    <source>
        <dbReference type="ARBA" id="ARBA00023077"/>
    </source>
</evidence>
<evidence type="ECO:0000256" key="2">
    <source>
        <dbReference type="ARBA" id="ARBA00022448"/>
    </source>
</evidence>
<keyword evidence="5" id="KW-0732">Signal</keyword>
<evidence type="ECO:0000313" key="15">
    <source>
        <dbReference type="Proteomes" id="UP000244450"/>
    </source>
</evidence>
<evidence type="ECO:0000256" key="7">
    <source>
        <dbReference type="ARBA" id="ARBA00023136"/>
    </source>
</evidence>
<keyword evidence="2 10" id="KW-0813">Transport</keyword>
<evidence type="ECO:0000256" key="10">
    <source>
        <dbReference type="PROSITE-ProRule" id="PRU01360"/>
    </source>
</evidence>
<dbReference type="NCBIfam" id="TIGR04056">
    <property type="entry name" value="OMP_RagA_SusC"/>
    <property type="match status" value="1"/>
</dbReference>